<reference evidence="2" key="1">
    <citation type="submission" date="2019-10" db="EMBL/GenBank/DDBJ databases">
        <title>Tracking microevolution events of conjugative virulence plasmid p15WZ-82_Vir during transmission.</title>
        <authorList>
            <person name="Yang X."/>
        </authorList>
    </citation>
    <scope>NUCLEOTIDE SEQUENCE</scope>
    <source>
        <strain evidence="2">GH44TC</strain>
        <plasmid evidence="2">pGH44TC_fusion</plasmid>
    </source>
</reference>
<evidence type="ECO:0000256" key="1">
    <source>
        <dbReference type="SAM" id="MobiDB-lite"/>
    </source>
</evidence>
<geneLocation type="plasmid" evidence="2">
    <name>pGH44TC_fusion</name>
</geneLocation>
<feature type="region of interest" description="Disordered" evidence="1">
    <location>
        <begin position="1"/>
        <end position="30"/>
    </location>
</feature>
<protein>
    <submittedName>
        <fullName evidence="2">Uncharacterized protein</fullName>
    </submittedName>
</protein>
<keyword evidence="2" id="KW-0614">Plasmid</keyword>
<evidence type="ECO:0000313" key="2">
    <source>
        <dbReference type="EMBL" id="QJX12143.1"/>
    </source>
</evidence>
<proteinExistence type="predicted"/>
<name>A0A6M5ZZE1_KLEPN</name>
<dbReference type="EMBL" id="MN543575">
    <property type="protein sequence ID" value="QJX12143.1"/>
    <property type="molecule type" value="Genomic_DNA"/>
</dbReference>
<feature type="compositionally biased region" description="Polar residues" evidence="1">
    <location>
        <begin position="1"/>
        <end position="22"/>
    </location>
</feature>
<dbReference type="AlphaFoldDB" id="A0A6M5ZZE1"/>
<sequence>MATTSVLVQGTDNPRTRGNTIQPVLLGTGSADNPRTRGEFGVLLFLVVAFDR</sequence>
<accession>A0A6M5ZZE1</accession>
<organism evidence="2">
    <name type="scientific">Klebsiella pneumoniae</name>
    <dbReference type="NCBI Taxonomy" id="573"/>
    <lineage>
        <taxon>Bacteria</taxon>
        <taxon>Pseudomonadati</taxon>
        <taxon>Pseudomonadota</taxon>
        <taxon>Gammaproteobacteria</taxon>
        <taxon>Enterobacterales</taxon>
        <taxon>Enterobacteriaceae</taxon>
        <taxon>Klebsiella/Raoultella group</taxon>
        <taxon>Klebsiella</taxon>
        <taxon>Klebsiella pneumoniae complex</taxon>
    </lineage>
</organism>